<dbReference type="Proteomes" id="UP000041254">
    <property type="component" value="Unassembled WGS sequence"/>
</dbReference>
<accession>A0A0G4FSP5</accession>
<evidence type="ECO:0000313" key="2">
    <source>
        <dbReference type="Proteomes" id="UP000041254"/>
    </source>
</evidence>
<dbReference type="PhylomeDB" id="A0A0G4FSP5"/>
<keyword evidence="2" id="KW-1185">Reference proteome</keyword>
<dbReference type="InParanoid" id="A0A0G4FSP5"/>
<sequence>MVLVALCAVAMAAAGSLRHNQARLAPSLEDEINQEATQQFNYLIGHNYFFECPDAVVLDTEAMGIVDMVSAEQQCVSNPSCTYFLWWTMGVKPSMVDVSAGAYRIIRNEQAICAEPNIIKTKAVSALSQAAAECDKEPRCSHFSMNLLAGGEVGPTAGSHEVVFCSGQLERLSIDGFVVGVKQTGVRGPPRAARALAAPCDINGPITHTGDIFAPATAAGEAKQGEQGLRHQGPCEERCLCCVSCYVVSLCFCGNMDMICCY</sequence>
<dbReference type="VEuPathDB" id="CryptoDB:Vbra_16100"/>
<protein>
    <recommendedName>
        <fullName evidence="3">SUEL-type lectin domain-containing protein</fullName>
    </recommendedName>
</protein>
<evidence type="ECO:0008006" key="3">
    <source>
        <dbReference type="Google" id="ProtNLM"/>
    </source>
</evidence>
<reference evidence="1 2" key="1">
    <citation type="submission" date="2014-11" db="EMBL/GenBank/DDBJ databases">
        <authorList>
            <person name="Zhu J."/>
            <person name="Qi W."/>
            <person name="Song R."/>
        </authorList>
    </citation>
    <scope>NUCLEOTIDE SEQUENCE [LARGE SCALE GENOMIC DNA]</scope>
</reference>
<name>A0A0G4FSP5_VITBC</name>
<gene>
    <name evidence="1" type="ORF">Vbra_16100</name>
</gene>
<proteinExistence type="predicted"/>
<dbReference type="EMBL" id="CDMY01000495">
    <property type="protein sequence ID" value="CEM17727.1"/>
    <property type="molecule type" value="Genomic_DNA"/>
</dbReference>
<organism evidence="1 2">
    <name type="scientific">Vitrella brassicaformis (strain CCMP3155)</name>
    <dbReference type="NCBI Taxonomy" id="1169540"/>
    <lineage>
        <taxon>Eukaryota</taxon>
        <taxon>Sar</taxon>
        <taxon>Alveolata</taxon>
        <taxon>Colpodellida</taxon>
        <taxon>Vitrellaceae</taxon>
        <taxon>Vitrella</taxon>
    </lineage>
</organism>
<dbReference type="AlphaFoldDB" id="A0A0G4FSP5"/>
<evidence type="ECO:0000313" key="1">
    <source>
        <dbReference type="EMBL" id="CEM17727.1"/>
    </source>
</evidence>